<dbReference type="RefSeq" id="WP_171623434.1">
    <property type="nucleotide sequence ID" value="NZ_JABFOQ010000024.1"/>
</dbReference>
<keyword evidence="2" id="KW-1185">Reference proteome</keyword>
<gene>
    <name evidence="1" type="ORF">HMH06_09900</name>
</gene>
<accession>A0ABX1WNP8</accession>
<name>A0ABX1WNP8_9FLAO</name>
<evidence type="ECO:0000313" key="2">
    <source>
        <dbReference type="Proteomes" id="UP000580344"/>
    </source>
</evidence>
<dbReference type="EMBL" id="JABFOQ010000024">
    <property type="protein sequence ID" value="NOJ76139.1"/>
    <property type="molecule type" value="Genomic_DNA"/>
</dbReference>
<comment type="caution">
    <text evidence="1">The sequence shown here is derived from an EMBL/GenBank/DDBJ whole genome shotgun (WGS) entry which is preliminary data.</text>
</comment>
<dbReference type="Proteomes" id="UP000580344">
    <property type="component" value="Unassembled WGS sequence"/>
</dbReference>
<organism evidence="1 2">
    <name type="scientific">Empedobacter stercoris</name>
    <dbReference type="NCBI Taxonomy" id="1628248"/>
    <lineage>
        <taxon>Bacteria</taxon>
        <taxon>Pseudomonadati</taxon>
        <taxon>Bacteroidota</taxon>
        <taxon>Flavobacteriia</taxon>
        <taxon>Flavobacteriales</taxon>
        <taxon>Weeksellaceae</taxon>
        <taxon>Empedobacter</taxon>
    </lineage>
</organism>
<evidence type="ECO:0000313" key="1">
    <source>
        <dbReference type="EMBL" id="NOJ76139.1"/>
    </source>
</evidence>
<evidence type="ECO:0008006" key="3">
    <source>
        <dbReference type="Google" id="ProtNLM"/>
    </source>
</evidence>
<proteinExistence type="predicted"/>
<sequence length="122" mass="14296">MKSYLFIITVVLITCRPLLPVIDYLVNYETISNEYCVNIERPELMCNGVCYLKEQISKTIDDEQNDTNKTQISLRTIDYFVYQPTVLIPILHIIKPTERVSTFQLAFETQYQLDQQLQPPIC</sequence>
<protein>
    <recommendedName>
        <fullName evidence="3">Transmembrane protein</fullName>
    </recommendedName>
</protein>
<reference evidence="1 2" key="1">
    <citation type="submission" date="2020-05" db="EMBL/GenBank/DDBJ databases">
        <title>Tigecycline resistant gene in Empedobacter stercoris.</title>
        <authorList>
            <person name="Chen Y."/>
            <person name="Cheng Y."/>
            <person name="Zhou K."/>
        </authorList>
    </citation>
    <scope>NUCLEOTIDE SEQUENCE [LARGE SCALE GENOMIC DNA]</scope>
    <source>
        <strain evidence="1 2">ES202</strain>
    </source>
</reference>